<keyword evidence="5" id="KW-1185">Reference proteome</keyword>
<dbReference type="PROSITE" id="PS51417">
    <property type="entry name" value="ARF"/>
    <property type="match status" value="1"/>
</dbReference>
<dbReference type="GO" id="GO:0005525">
    <property type="term" value="F:GTP binding"/>
    <property type="evidence" value="ECO:0007669"/>
    <property type="project" value="UniProtKB-KW"/>
</dbReference>
<dbReference type="Proteomes" id="UP000054937">
    <property type="component" value="Unassembled WGS sequence"/>
</dbReference>
<dbReference type="CDD" id="cd00154">
    <property type="entry name" value="Rab"/>
    <property type="match status" value="1"/>
</dbReference>
<keyword evidence="2" id="KW-0342">GTP-binding</keyword>
<dbReference type="NCBIfam" id="TIGR00231">
    <property type="entry name" value="small_GTP"/>
    <property type="match status" value="1"/>
</dbReference>
<dbReference type="PROSITE" id="PS51419">
    <property type="entry name" value="RAB"/>
    <property type="match status" value="1"/>
</dbReference>
<name>A0A0V0QC07_PSEPJ</name>
<evidence type="ECO:0000313" key="4">
    <source>
        <dbReference type="EMBL" id="KRW99728.1"/>
    </source>
</evidence>
<gene>
    <name evidence="4" type="ORF">PPERSA_07805</name>
</gene>
<reference evidence="4 5" key="1">
    <citation type="journal article" date="2015" name="Sci. Rep.">
        <title>Genome of the facultative scuticociliatosis pathogen Pseudocohnilembus persalinus provides insight into its virulence through horizontal gene transfer.</title>
        <authorList>
            <person name="Xiong J."/>
            <person name="Wang G."/>
            <person name="Cheng J."/>
            <person name="Tian M."/>
            <person name="Pan X."/>
            <person name="Warren A."/>
            <person name="Jiang C."/>
            <person name="Yuan D."/>
            <person name="Miao W."/>
        </authorList>
    </citation>
    <scope>NUCLEOTIDE SEQUENCE [LARGE SCALE GENOMIC DNA]</scope>
    <source>
        <strain evidence="4">36N120E</strain>
    </source>
</reference>
<evidence type="ECO:0000256" key="3">
    <source>
        <dbReference type="SAM" id="MobiDB-lite"/>
    </source>
</evidence>
<dbReference type="FunFam" id="3.40.50.300:FF:001329">
    <property type="entry name" value="Small GTP-binding protein, putative"/>
    <property type="match status" value="1"/>
</dbReference>
<dbReference type="PRINTS" id="PR00449">
    <property type="entry name" value="RASTRNSFRMNG"/>
</dbReference>
<sequence length="204" mass="23200">MSQKKEYVAKVLIIGEAKVGKTSILTTYTEGVFPESTMPTLGIDYRIKRLDIGDQIIKLQIWDTAGQERFRSITQNFYKGAMGIILTFDLNDKSTFDNLQNWLQRIKEYSGESVCIIILANKCELEPQVSDEQIKDLEQKQSVKCFKTSAKENIGITQAFSKMAHMIQERNFSQQQNSENNLTGTNKLQANGQNINNRKSGCRC</sequence>
<organism evidence="4 5">
    <name type="scientific">Pseudocohnilembus persalinus</name>
    <name type="common">Ciliate</name>
    <dbReference type="NCBI Taxonomy" id="266149"/>
    <lineage>
        <taxon>Eukaryota</taxon>
        <taxon>Sar</taxon>
        <taxon>Alveolata</taxon>
        <taxon>Ciliophora</taxon>
        <taxon>Intramacronucleata</taxon>
        <taxon>Oligohymenophorea</taxon>
        <taxon>Scuticociliatia</taxon>
        <taxon>Philasterida</taxon>
        <taxon>Pseudocohnilembidae</taxon>
        <taxon>Pseudocohnilembus</taxon>
    </lineage>
</organism>
<dbReference type="OMA" id="ILANKCE"/>
<dbReference type="AlphaFoldDB" id="A0A0V0QC07"/>
<dbReference type="InterPro" id="IPR027417">
    <property type="entry name" value="P-loop_NTPase"/>
</dbReference>
<dbReference type="SMART" id="SM00173">
    <property type="entry name" value="RAS"/>
    <property type="match status" value="1"/>
</dbReference>
<evidence type="ECO:0000256" key="1">
    <source>
        <dbReference type="ARBA" id="ARBA00022741"/>
    </source>
</evidence>
<dbReference type="InterPro" id="IPR050227">
    <property type="entry name" value="Rab"/>
</dbReference>
<keyword evidence="4" id="KW-0378">Hydrolase</keyword>
<dbReference type="SUPFAM" id="SSF52540">
    <property type="entry name" value="P-loop containing nucleoside triphosphate hydrolases"/>
    <property type="match status" value="1"/>
</dbReference>
<dbReference type="SMART" id="SM00175">
    <property type="entry name" value="RAB"/>
    <property type="match status" value="1"/>
</dbReference>
<proteinExistence type="predicted"/>
<evidence type="ECO:0000313" key="5">
    <source>
        <dbReference type="Proteomes" id="UP000054937"/>
    </source>
</evidence>
<dbReference type="SMART" id="SM00176">
    <property type="entry name" value="RAN"/>
    <property type="match status" value="1"/>
</dbReference>
<dbReference type="InterPro" id="IPR005225">
    <property type="entry name" value="Small_GTP-bd"/>
</dbReference>
<dbReference type="SMART" id="SM00174">
    <property type="entry name" value="RHO"/>
    <property type="match status" value="1"/>
</dbReference>
<dbReference type="PROSITE" id="PS51421">
    <property type="entry name" value="RAS"/>
    <property type="match status" value="1"/>
</dbReference>
<evidence type="ECO:0000256" key="2">
    <source>
        <dbReference type="ARBA" id="ARBA00023134"/>
    </source>
</evidence>
<dbReference type="Gene3D" id="3.40.50.300">
    <property type="entry name" value="P-loop containing nucleotide triphosphate hydrolases"/>
    <property type="match status" value="1"/>
</dbReference>
<feature type="region of interest" description="Disordered" evidence="3">
    <location>
        <begin position="173"/>
        <end position="204"/>
    </location>
</feature>
<dbReference type="Pfam" id="PF00071">
    <property type="entry name" value="Ras"/>
    <property type="match status" value="1"/>
</dbReference>
<dbReference type="GO" id="GO:0003924">
    <property type="term" value="F:GTPase activity"/>
    <property type="evidence" value="ECO:0007669"/>
    <property type="project" value="InterPro"/>
</dbReference>
<dbReference type="PANTHER" id="PTHR47977">
    <property type="entry name" value="RAS-RELATED PROTEIN RAB"/>
    <property type="match status" value="1"/>
</dbReference>
<dbReference type="EMBL" id="LDAU01000204">
    <property type="protein sequence ID" value="KRW99728.1"/>
    <property type="molecule type" value="Genomic_DNA"/>
</dbReference>
<protein>
    <submittedName>
        <fullName evidence="4">p-loop containing nucleoside triphosphate hydrolase</fullName>
    </submittedName>
</protein>
<dbReference type="InterPro" id="IPR001806">
    <property type="entry name" value="Small_GTPase"/>
</dbReference>
<dbReference type="InParanoid" id="A0A0V0QC07"/>
<dbReference type="OrthoDB" id="9989112at2759"/>
<comment type="caution">
    <text evidence="4">The sequence shown here is derived from an EMBL/GenBank/DDBJ whole genome shotgun (WGS) entry which is preliminary data.</text>
</comment>
<dbReference type="PROSITE" id="PS51420">
    <property type="entry name" value="RHO"/>
    <property type="match status" value="1"/>
</dbReference>
<accession>A0A0V0QC07</accession>
<dbReference type="SMART" id="SM00177">
    <property type="entry name" value="ARF"/>
    <property type="match status" value="1"/>
</dbReference>
<keyword evidence="1" id="KW-0547">Nucleotide-binding</keyword>